<proteinExistence type="predicted"/>
<accession>A0A284R693</accession>
<gene>
    <name evidence="1" type="ORF">ARMOST_07585</name>
</gene>
<sequence>MSYNPDPDAEDILNTYSLDGYTPTVPALAESDDIFQPAMPEGEDLKATVLFNVACYKKVVGWNARAHQLEAFPYPGNWLTQEQAIIPIPYMELPALNEAHPEILNPCCFCVPRNGVDQYCRTALVLMSNRSKVDNRGKPAYVCCQMVIQGTDCGYWLPLHWLFRKGGRPADCIPYLQDGKYVATFLQDDLVMMNEAIQSSDSLSAIWSKAKAFLCSTLPYYTIWNVNSKTQKAASFSVDPALTDTLFLSNTLLSFIFWDGNSNAQNSKYSSIDTAIRTSLLFLFCQTSAGHKSSSLPEAPPRIGLPRLPETIVVRG</sequence>
<dbReference type="AlphaFoldDB" id="A0A284R693"/>
<name>A0A284R693_ARMOS</name>
<keyword evidence="2" id="KW-1185">Reference proteome</keyword>
<reference evidence="2" key="1">
    <citation type="journal article" date="2017" name="Nat. Ecol. Evol.">
        <title>Genome expansion and lineage-specific genetic innovations in the forest pathogenic fungi Armillaria.</title>
        <authorList>
            <person name="Sipos G."/>
            <person name="Prasanna A.N."/>
            <person name="Walter M.C."/>
            <person name="O'Connor E."/>
            <person name="Balint B."/>
            <person name="Krizsan K."/>
            <person name="Kiss B."/>
            <person name="Hess J."/>
            <person name="Varga T."/>
            <person name="Slot J."/>
            <person name="Riley R."/>
            <person name="Boka B."/>
            <person name="Rigling D."/>
            <person name="Barry K."/>
            <person name="Lee J."/>
            <person name="Mihaltcheva S."/>
            <person name="LaButti K."/>
            <person name="Lipzen A."/>
            <person name="Waldron R."/>
            <person name="Moloney N.M."/>
            <person name="Sperisen C."/>
            <person name="Kredics L."/>
            <person name="Vagvoelgyi C."/>
            <person name="Patrignani A."/>
            <person name="Fitzpatrick D."/>
            <person name="Nagy I."/>
            <person name="Doyle S."/>
            <person name="Anderson J.B."/>
            <person name="Grigoriev I.V."/>
            <person name="Gueldener U."/>
            <person name="Muensterkoetter M."/>
            <person name="Nagy L.G."/>
        </authorList>
    </citation>
    <scope>NUCLEOTIDE SEQUENCE [LARGE SCALE GENOMIC DNA]</scope>
    <source>
        <strain evidence="2">C18/9</strain>
    </source>
</reference>
<dbReference type="EMBL" id="FUEG01000005">
    <property type="protein sequence ID" value="SJL04224.1"/>
    <property type="molecule type" value="Genomic_DNA"/>
</dbReference>
<evidence type="ECO:0000313" key="1">
    <source>
        <dbReference type="EMBL" id="SJL04224.1"/>
    </source>
</evidence>
<protein>
    <submittedName>
        <fullName evidence="1">Uncharacterized protein</fullName>
    </submittedName>
</protein>
<organism evidence="1 2">
    <name type="scientific">Armillaria ostoyae</name>
    <name type="common">Armillaria root rot fungus</name>
    <dbReference type="NCBI Taxonomy" id="47428"/>
    <lineage>
        <taxon>Eukaryota</taxon>
        <taxon>Fungi</taxon>
        <taxon>Dikarya</taxon>
        <taxon>Basidiomycota</taxon>
        <taxon>Agaricomycotina</taxon>
        <taxon>Agaricomycetes</taxon>
        <taxon>Agaricomycetidae</taxon>
        <taxon>Agaricales</taxon>
        <taxon>Marasmiineae</taxon>
        <taxon>Physalacriaceae</taxon>
        <taxon>Armillaria</taxon>
    </lineage>
</organism>
<evidence type="ECO:0000313" key="2">
    <source>
        <dbReference type="Proteomes" id="UP000219338"/>
    </source>
</evidence>
<dbReference type="Proteomes" id="UP000219338">
    <property type="component" value="Unassembled WGS sequence"/>
</dbReference>